<reference evidence="2" key="1">
    <citation type="submission" date="2018-02" db="EMBL/GenBank/DDBJ databases">
        <title>Rhizophora mucronata_Transcriptome.</title>
        <authorList>
            <person name="Meera S.P."/>
            <person name="Sreeshan A."/>
            <person name="Augustine A."/>
        </authorList>
    </citation>
    <scope>NUCLEOTIDE SEQUENCE</scope>
    <source>
        <tissue evidence="2">Leaf</tissue>
    </source>
</reference>
<feature type="transmembrane region" description="Helical" evidence="1">
    <location>
        <begin position="22"/>
        <end position="43"/>
    </location>
</feature>
<keyword evidence="1" id="KW-0472">Membrane</keyword>
<sequence>MNCLFWSSTCCISSLLHELVHWPYGLLWVPLLSLLVSNMLLFLSL</sequence>
<keyword evidence="1" id="KW-0812">Transmembrane</keyword>
<evidence type="ECO:0000313" key="2">
    <source>
        <dbReference type="EMBL" id="MBX45430.1"/>
    </source>
</evidence>
<organism evidence="2">
    <name type="scientific">Rhizophora mucronata</name>
    <name type="common">Asiatic mangrove</name>
    <dbReference type="NCBI Taxonomy" id="61149"/>
    <lineage>
        <taxon>Eukaryota</taxon>
        <taxon>Viridiplantae</taxon>
        <taxon>Streptophyta</taxon>
        <taxon>Embryophyta</taxon>
        <taxon>Tracheophyta</taxon>
        <taxon>Spermatophyta</taxon>
        <taxon>Magnoliopsida</taxon>
        <taxon>eudicotyledons</taxon>
        <taxon>Gunneridae</taxon>
        <taxon>Pentapetalae</taxon>
        <taxon>rosids</taxon>
        <taxon>fabids</taxon>
        <taxon>Malpighiales</taxon>
        <taxon>Rhizophoraceae</taxon>
        <taxon>Rhizophora</taxon>
    </lineage>
</organism>
<dbReference type="AlphaFoldDB" id="A0A2P2NSN2"/>
<dbReference type="EMBL" id="GGEC01064946">
    <property type="protein sequence ID" value="MBX45430.1"/>
    <property type="molecule type" value="Transcribed_RNA"/>
</dbReference>
<evidence type="ECO:0000256" key="1">
    <source>
        <dbReference type="SAM" id="Phobius"/>
    </source>
</evidence>
<accession>A0A2P2NSN2</accession>
<proteinExistence type="predicted"/>
<protein>
    <submittedName>
        <fullName evidence="2">Uncharacterized protein</fullName>
    </submittedName>
</protein>
<keyword evidence="1" id="KW-1133">Transmembrane helix</keyword>
<name>A0A2P2NSN2_RHIMU</name>